<feature type="compositionally biased region" description="Pro residues" evidence="1">
    <location>
        <begin position="85"/>
        <end position="102"/>
    </location>
</feature>
<dbReference type="InParanoid" id="A0A1X7UW11"/>
<protein>
    <submittedName>
        <fullName evidence="2">Uncharacterized protein</fullName>
    </submittedName>
</protein>
<reference evidence="2" key="1">
    <citation type="submission" date="2017-05" db="UniProtKB">
        <authorList>
            <consortium name="EnsemblMetazoa"/>
        </authorList>
    </citation>
    <scope>IDENTIFICATION</scope>
</reference>
<dbReference type="AlphaFoldDB" id="A0A1X7UW11"/>
<name>A0A1X7UW11_AMPQE</name>
<accession>A0A1X7UW11</accession>
<proteinExistence type="predicted"/>
<dbReference type="EnsemblMetazoa" id="Aqu2.1.32170_001">
    <property type="protein sequence ID" value="Aqu2.1.32170_001"/>
    <property type="gene ID" value="Aqu2.1.32170"/>
</dbReference>
<organism evidence="2">
    <name type="scientific">Amphimedon queenslandica</name>
    <name type="common">Sponge</name>
    <dbReference type="NCBI Taxonomy" id="400682"/>
    <lineage>
        <taxon>Eukaryota</taxon>
        <taxon>Metazoa</taxon>
        <taxon>Porifera</taxon>
        <taxon>Demospongiae</taxon>
        <taxon>Heteroscleromorpha</taxon>
        <taxon>Haplosclerida</taxon>
        <taxon>Niphatidae</taxon>
        <taxon>Amphimedon</taxon>
    </lineage>
</organism>
<evidence type="ECO:0000256" key="1">
    <source>
        <dbReference type="SAM" id="MobiDB-lite"/>
    </source>
</evidence>
<evidence type="ECO:0000313" key="2">
    <source>
        <dbReference type="EnsemblMetazoa" id="Aqu2.1.32170_001"/>
    </source>
</evidence>
<feature type="compositionally biased region" description="Pro residues" evidence="1">
    <location>
        <begin position="50"/>
        <end position="75"/>
    </location>
</feature>
<feature type="region of interest" description="Disordered" evidence="1">
    <location>
        <begin position="48"/>
        <end position="102"/>
    </location>
</feature>
<sequence length="102" mass="10217">MAPTKSVIHAGGAGCKMLSPRFVVNVKFMEYDGMMVFSSAMTSSWRWRASPPPLGGLPPPPVAEGPPPPPPPPALAPVAGGLPPAALPPVAGGPPPPALPVA</sequence>